<evidence type="ECO:0000256" key="1">
    <source>
        <dbReference type="PROSITE-ProRule" id="PRU00409"/>
    </source>
</evidence>
<evidence type="ECO:0000256" key="2">
    <source>
        <dbReference type="SAM" id="MobiDB-lite"/>
    </source>
</evidence>
<sequence length="465" mass="52703">MLPRSQPPRSAGQPRDPARVSVDPREREGMSPEGNGMMTESRWRVLVFPGGTEIGLGIWNALRHCKDVMLHSAAADVSNHASYVFARHFILPSIHEPGWLAVLNALIERLRIDYIFPAHDDVIAALAAEAPRVRARVVSSPPETCLITRSKRLTYRALRGIVPVPHIYADADAVEAFPVFVKPDRGQGSKDAYLAQGRNELRRLSLDPERTLLLEYLPGDEYTVDCFSDRETGLLFSQGRQRVRTRSGISMHSHPVRDPAFADYARAIASKLALYGAWFFQVRRDGNGTLKLLEVAPRVAGTAVVSQVQGINLPLLSLYEQERVPVEILLNEIDVEVDRALVNRYRHTVAFRTVYVDFDDTLVIRGDVNVDLVRFLYQCVNRNIRLVLLTRHGMDIHASLRQHRLDSLFDDIVQLGREASKADYITERQAILIDDSFRERKAVQEHRRIPTFDCSMVEMLLDDRV</sequence>
<dbReference type="Gene3D" id="3.30.470.20">
    <property type="entry name" value="ATP-grasp fold, B domain"/>
    <property type="match status" value="1"/>
</dbReference>
<dbReference type="Pfam" id="PF15632">
    <property type="entry name" value="ATPgrasp_Ter"/>
    <property type="match status" value="1"/>
</dbReference>
<dbReference type="InterPro" id="IPR036412">
    <property type="entry name" value="HAD-like_sf"/>
</dbReference>
<dbReference type="SUPFAM" id="SSF56059">
    <property type="entry name" value="Glutathione synthetase ATP-binding domain-like"/>
    <property type="match status" value="1"/>
</dbReference>
<keyword evidence="1" id="KW-0547">Nucleotide-binding</keyword>
<comment type="caution">
    <text evidence="4">The sequence shown here is derived from an EMBL/GenBank/DDBJ whole genome shotgun (WGS) entry which is preliminary data.</text>
</comment>
<dbReference type="EMBL" id="VBAP01000050">
    <property type="protein sequence ID" value="TMI74941.1"/>
    <property type="molecule type" value="Genomic_DNA"/>
</dbReference>
<organism evidence="4 5">
    <name type="scientific">Candidatus Segetimicrobium genomatis</name>
    <dbReference type="NCBI Taxonomy" id="2569760"/>
    <lineage>
        <taxon>Bacteria</taxon>
        <taxon>Bacillati</taxon>
        <taxon>Candidatus Sysuimicrobiota</taxon>
        <taxon>Candidatus Sysuimicrobiia</taxon>
        <taxon>Candidatus Sysuimicrobiales</taxon>
        <taxon>Candidatus Segetimicrobiaceae</taxon>
        <taxon>Candidatus Segetimicrobium</taxon>
    </lineage>
</organism>
<evidence type="ECO:0000313" key="5">
    <source>
        <dbReference type="Proteomes" id="UP000318834"/>
    </source>
</evidence>
<dbReference type="Proteomes" id="UP000318834">
    <property type="component" value="Unassembled WGS sequence"/>
</dbReference>
<dbReference type="GO" id="GO:0046872">
    <property type="term" value="F:metal ion binding"/>
    <property type="evidence" value="ECO:0007669"/>
    <property type="project" value="InterPro"/>
</dbReference>
<dbReference type="Gene3D" id="3.40.50.20">
    <property type="match status" value="1"/>
</dbReference>
<name>A0A537IUD9_9BACT</name>
<accession>A0A537IUD9</accession>
<feature type="region of interest" description="Disordered" evidence="2">
    <location>
        <begin position="1"/>
        <end position="36"/>
    </location>
</feature>
<protein>
    <submittedName>
        <fullName evidence="4">ATP-grasp domain-containing protein</fullName>
    </submittedName>
</protein>
<gene>
    <name evidence="4" type="ORF">E6H05_07355</name>
</gene>
<feature type="compositionally biased region" description="Basic and acidic residues" evidence="2">
    <location>
        <begin position="16"/>
        <end position="30"/>
    </location>
</feature>
<reference evidence="4 5" key="1">
    <citation type="journal article" date="2019" name="Nat. Microbiol.">
        <title>Mediterranean grassland soil C-N compound turnover is dependent on rainfall and depth, and is mediated by genomically divergent microorganisms.</title>
        <authorList>
            <person name="Diamond S."/>
            <person name="Andeer P.F."/>
            <person name="Li Z."/>
            <person name="Crits-Christoph A."/>
            <person name="Burstein D."/>
            <person name="Anantharaman K."/>
            <person name="Lane K.R."/>
            <person name="Thomas B.C."/>
            <person name="Pan C."/>
            <person name="Northen T.R."/>
            <person name="Banfield J.F."/>
        </authorList>
    </citation>
    <scope>NUCLEOTIDE SEQUENCE [LARGE SCALE GENOMIC DNA]</scope>
    <source>
        <strain evidence="4">NP_8</strain>
    </source>
</reference>
<dbReference type="InterPro" id="IPR011761">
    <property type="entry name" value="ATP-grasp"/>
</dbReference>
<dbReference type="GO" id="GO:0005524">
    <property type="term" value="F:ATP binding"/>
    <property type="evidence" value="ECO:0007669"/>
    <property type="project" value="UniProtKB-UniRule"/>
</dbReference>
<evidence type="ECO:0000313" key="4">
    <source>
        <dbReference type="EMBL" id="TMI74941.1"/>
    </source>
</evidence>
<keyword evidence="1" id="KW-0067">ATP-binding</keyword>
<dbReference type="AlphaFoldDB" id="A0A537IUD9"/>
<proteinExistence type="predicted"/>
<dbReference type="PROSITE" id="PS50975">
    <property type="entry name" value="ATP_GRASP"/>
    <property type="match status" value="1"/>
</dbReference>
<evidence type="ECO:0000259" key="3">
    <source>
        <dbReference type="PROSITE" id="PS50975"/>
    </source>
</evidence>
<dbReference type="SUPFAM" id="SSF56784">
    <property type="entry name" value="HAD-like"/>
    <property type="match status" value="1"/>
</dbReference>
<feature type="domain" description="ATP-grasp" evidence="3">
    <location>
        <begin position="151"/>
        <end position="322"/>
    </location>
</feature>